<gene>
    <name evidence="1" type="ORF">DMB65_17840</name>
</gene>
<dbReference type="OrthoDB" id="1185450at2"/>
<organism evidence="1 2">
    <name type="scientific">Flavobacterium cheongpyeongense</name>
    <dbReference type="NCBI Taxonomy" id="2212651"/>
    <lineage>
        <taxon>Bacteria</taxon>
        <taxon>Pseudomonadati</taxon>
        <taxon>Bacteroidota</taxon>
        <taxon>Flavobacteriia</taxon>
        <taxon>Flavobacteriales</taxon>
        <taxon>Flavobacteriaceae</taxon>
        <taxon>Flavobacterium</taxon>
    </lineage>
</organism>
<comment type="caution">
    <text evidence="1">The sequence shown here is derived from an EMBL/GenBank/DDBJ whole genome shotgun (WGS) entry which is preliminary data.</text>
</comment>
<dbReference type="RefSeq" id="WP_110307978.1">
    <property type="nucleotide sequence ID" value="NZ_QJHK01000019.1"/>
</dbReference>
<evidence type="ECO:0000313" key="1">
    <source>
        <dbReference type="EMBL" id="PXY39348.1"/>
    </source>
</evidence>
<reference evidence="1 2" key="1">
    <citation type="submission" date="2018-05" db="EMBL/GenBank/DDBJ databases">
        <title>Flavobacterium sp. strain IMCC34759, incomplete genome.</title>
        <authorList>
            <person name="Joung Y."/>
            <person name="Cho J."/>
        </authorList>
    </citation>
    <scope>NUCLEOTIDE SEQUENCE [LARGE SCALE GENOMIC DNA]</scope>
    <source>
        <strain evidence="1 2">IMCC34759</strain>
    </source>
</reference>
<accession>A0A2V4BK47</accession>
<proteinExistence type="predicted"/>
<dbReference type="EMBL" id="QJHK01000019">
    <property type="protein sequence ID" value="PXY39348.1"/>
    <property type="molecule type" value="Genomic_DNA"/>
</dbReference>
<dbReference type="Proteomes" id="UP000247903">
    <property type="component" value="Unassembled WGS sequence"/>
</dbReference>
<dbReference type="AlphaFoldDB" id="A0A2V4BK47"/>
<evidence type="ECO:0000313" key="2">
    <source>
        <dbReference type="Proteomes" id="UP000247903"/>
    </source>
</evidence>
<keyword evidence="2" id="KW-1185">Reference proteome</keyword>
<name>A0A2V4BK47_9FLAO</name>
<sequence length="354" mass="39371">MSTKNVIIASIGTANPSVGKILSEVLGIQQEYVVKLLYCTPAVLFQNVEEELALKTEALLTKLGLEVLITSEDEPLPAAPELLELALYIQNPRNLPIINKQLSEFLGCDEKESLNLLLNEPSIVLGGVSIATALALSKRIDAEVIASNPKTDLYTLRINTADVKIKNQIDQLLHTLGLRLSPHPTEVEGLTYANSQEIWKRFQQTGAVQIINQSFQRFEIVLDAFDLNNSNHTNILTQIVGMPEEILSEIASNLPVVLDESVNRKDLSEKLGLYTTAGLTCSYNNVPLGKYNITIDQIPDLDKTKAIVKQFFSERINIKQNTKWTSPKPLQHILTRYMTEQLEEIGCVVEKLPA</sequence>
<protein>
    <submittedName>
        <fullName evidence="1">Uncharacterized protein</fullName>
    </submittedName>
</protein>